<sequence>MEIMNTALVDWLPTFFKQWPQGIANTGKAPENKINIDPDQLKHFFSNLAEPLKAVQHRSLSFDPWNIAGLKRNEVRNSAVLAWLLNPEGTHGFGALPLNTLLKSIRTSENTIFPPAFERYCRVDVETIPNGDSSNRVDIEIDAGNFFLLIEVKIDAYEQNRQIARYCQDAEKRAGGRPWAVVFLTPHGGKPVSGDTPISGDTETNHYISCLSWRNFATKFESSMQEHYRNTFIAKNMSPTKQMAAHAAFCFLEHMRQF</sequence>
<dbReference type="KEGG" id="ppoo:LW347_16580"/>
<dbReference type="AlphaFoldDB" id="A0AAE9NLX6"/>
<dbReference type="EMBL" id="CP090065">
    <property type="protein sequence ID" value="UVO07469.1"/>
    <property type="molecule type" value="Genomic_DNA"/>
</dbReference>
<evidence type="ECO:0000313" key="1">
    <source>
        <dbReference type="EMBL" id="UVO07469.1"/>
    </source>
</evidence>
<evidence type="ECO:0000313" key="2">
    <source>
        <dbReference type="Proteomes" id="UP001059272"/>
    </source>
</evidence>
<dbReference type="Pfam" id="PF14281">
    <property type="entry name" value="PDDEXK_4"/>
    <property type="match status" value="1"/>
</dbReference>
<dbReference type="RefSeq" id="WP_258882910.1">
    <property type="nucleotide sequence ID" value="NZ_CP090065.1"/>
</dbReference>
<dbReference type="Proteomes" id="UP001059272">
    <property type="component" value="Chromosome"/>
</dbReference>
<accession>A0AAE9NLX6</accession>
<protein>
    <submittedName>
        <fullName evidence="1">PD-(D/E)XK nuclease family protein</fullName>
    </submittedName>
</protein>
<dbReference type="InterPro" id="IPR029470">
    <property type="entry name" value="PDDEXK_4"/>
</dbReference>
<reference evidence="1" key="1">
    <citation type="submission" date="2021-12" db="EMBL/GenBank/DDBJ databases">
        <title>Genome sequence of novel Pectobacterium sp. causing blackleg.</title>
        <authorList>
            <person name="Wang J."/>
        </authorList>
    </citation>
    <scope>NUCLEOTIDE SEQUENCE</scope>
    <source>
        <strain evidence="1">BY21311</strain>
    </source>
</reference>
<organism evidence="1 2">
    <name type="scientific">Pectobacterium polonicum</name>
    <dbReference type="NCBI Taxonomy" id="2485124"/>
    <lineage>
        <taxon>Bacteria</taxon>
        <taxon>Pseudomonadati</taxon>
        <taxon>Pseudomonadota</taxon>
        <taxon>Gammaproteobacteria</taxon>
        <taxon>Enterobacterales</taxon>
        <taxon>Pectobacteriaceae</taxon>
        <taxon>Pectobacterium</taxon>
    </lineage>
</organism>
<proteinExistence type="predicted"/>
<gene>
    <name evidence="1" type="ORF">LW347_16580</name>
</gene>
<name>A0AAE9NLX6_9GAMM</name>